<proteinExistence type="inferred from homology"/>
<dbReference type="GO" id="GO:0000064">
    <property type="term" value="F:L-ornithine transmembrane transporter activity"/>
    <property type="evidence" value="ECO:0007669"/>
    <property type="project" value="TreeGrafter"/>
</dbReference>
<evidence type="ECO:0000256" key="8">
    <source>
        <dbReference type="ARBA" id="ARBA00023136"/>
    </source>
</evidence>
<dbReference type="STRING" id="1348612.A0A397IEA9"/>
<evidence type="ECO:0000256" key="3">
    <source>
        <dbReference type="ARBA" id="ARBA00022448"/>
    </source>
</evidence>
<feature type="repeat" description="Solcar" evidence="9">
    <location>
        <begin position="1"/>
        <end position="88"/>
    </location>
</feature>
<protein>
    <submittedName>
        <fullName evidence="11">Uncharacterized protein</fullName>
    </submittedName>
</protein>
<dbReference type="PANTHER" id="PTHR45624">
    <property type="entry name" value="MITOCHONDRIAL BASIC AMINO ACIDS TRANSPORTER-RELATED"/>
    <property type="match status" value="1"/>
</dbReference>
<dbReference type="GO" id="GO:1990575">
    <property type="term" value="P:mitochondrial L-ornithine transmembrane transport"/>
    <property type="evidence" value="ECO:0007669"/>
    <property type="project" value="TreeGrafter"/>
</dbReference>
<evidence type="ECO:0000313" key="11">
    <source>
        <dbReference type="EMBL" id="RHZ72578.1"/>
    </source>
</evidence>
<dbReference type="PANTHER" id="PTHR45624:SF31">
    <property type="entry name" value="MITOCHONDRIAL ORNITHINE TRANSPORTER 1"/>
    <property type="match status" value="1"/>
</dbReference>
<comment type="caution">
    <text evidence="11">The sequence shown here is derived from an EMBL/GenBank/DDBJ whole genome shotgun (WGS) entry which is preliminary data.</text>
</comment>
<dbReference type="EMBL" id="PQFF01000224">
    <property type="protein sequence ID" value="RHZ72578.1"/>
    <property type="molecule type" value="Genomic_DNA"/>
</dbReference>
<dbReference type="OrthoDB" id="2139348at2759"/>
<dbReference type="GO" id="GO:0031966">
    <property type="term" value="C:mitochondrial membrane"/>
    <property type="evidence" value="ECO:0007669"/>
    <property type="project" value="UniProtKB-SubCell"/>
</dbReference>
<dbReference type="PROSITE" id="PS50920">
    <property type="entry name" value="SOLCAR"/>
    <property type="match status" value="1"/>
</dbReference>
<dbReference type="InterPro" id="IPR018108">
    <property type="entry name" value="MCP_transmembrane"/>
</dbReference>
<reference evidence="11 12" key="1">
    <citation type="submission" date="2018-08" db="EMBL/GenBank/DDBJ databases">
        <title>Genome and evolution of the arbuscular mycorrhizal fungus Diversispora epigaea (formerly Glomus versiforme) and its bacterial endosymbionts.</title>
        <authorList>
            <person name="Sun X."/>
            <person name="Fei Z."/>
            <person name="Harrison M."/>
        </authorList>
    </citation>
    <scope>NUCLEOTIDE SEQUENCE [LARGE SCALE GENOMIC DNA]</scope>
    <source>
        <strain evidence="11 12">IT104</strain>
    </source>
</reference>
<keyword evidence="6" id="KW-1133">Transmembrane helix</keyword>
<evidence type="ECO:0000313" key="12">
    <source>
        <dbReference type="Proteomes" id="UP000266861"/>
    </source>
</evidence>
<gene>
    <name evidence="11" type="ORF">Glove_242g137</name>
</gene>
<evidence type="ECO:0000256" key="7">
    <source>
        <dbReference type="ARBA" id="ARBA00023128"/>
    </source>
</evidence>
<dbReference type="SUPFAM" id="SSF103506">
    <property type="entry name" value="Mitochondrial carrier"/>
    <property type="match status" value="1"/>
</dbReference>
<evidence type="ECO:0000256" key="9">
    <source>
        <dbReference type="PROSITE-ProRule" id="PRU00282"/>
    </source>
</evidence>
<evidence type="ECO:0000256" key="4">
    <source>
        <dbReference type="ARBA" id="ARBA00022692"/>
    </source>
</evidence>
<accession>A0A397IEA9</accession>
<dbReference type="InterPro" id="IPR050567">
    <property type="entry name" value="Mitochondrial_Carrier"/>
</dbReference>
<dbReference type="Pfam" id="PF00153">
    <property type="entry name" value="Mito_carr"/>
    <property type="match status" value="1"/>
</dbReference>
<evidence type="ECO:0000256" key="1">
    <source>
        <dbReference type="ARBA" id="ARBA00004225"/>
    </source>
</evidence>
<sequence>MTAGACAGMAYNLLIFPADSIKSQIQTDEEIMQATGKKIVRRGFFKVGRDIFKSDGIPGFYRGCGITVARAAPSSAIIFMTYELLTRQFS</sequence>
<dbReference type="AlphaFoldDB" id="A0A397IEA9"/>
<evidence type="ECO:0000256" key="2">
    <source>
        <dbReference type="ARBA" id="ARBA00006375"/>
    </source>
</evidence>
<keyword evidence="4 9" id="KW-0812">Transmembrane</keyword>
<keyword evidence="3 10" id="KW-0813">Transport</keyword>
<evidence type="ECO:0000256" key="10">
    <source>
        <dbReference type="RuleBase" id="RU000488"/>
    </source>
</evidence>
<keyword evidence="12" id="KW-1185">Reference proteome</keyword>
<evidence type="ECO:0000256" key="5">
    <source>
        <dbReference type="ARBA" id="ARBA00022737"/>
    </source>
</evidence>
<evidence type="ECO:0000256" key="6">
    <source>
        <dbReference type="ARBA" id="ARBA00022989"/>
    </source>
</evidence>
<comment type="subcellular location">
    <subcellularLocation>
        <location evidence="1">Mitochondrion membrane</location>
        <topology evidence="1">Multi-pass membrane protein</topology>
    </subcellularLocation>
</comment>
<keyword evidence="5" id="KW-0677">Repeat</keyword>
<keyword evidence="8 9" id="KW-0472">Membrane</keyword>
<name>A0A397IEA9_9GLOM</name>
<dbReference type="Gene3D" id="1.50.40.10">
    <property type="entry name" value="Mitochondrial carrier domain"/>
    <property type="match status" value="1"/>
</dbReference>
<dbReference type="InterPro" id="IPR023395">
    <property type="entry name" value="MCP_dom_sf"/>
</dbReference>
<organism evidence="11 12">
    <name type="scientific">Diversispora epigaea</name>
    <dbReference type="NCBI Taxonomy" id="1348612"/>
    <lineage>
        <taxon>Eukaryota</taxon>
        <taxon>Fungi</taxon>
        <taxon>Fungi incertae sedis</taxon>
        <taxon>Mucoromycota</taxon>
        <taxon>Glomeromycotina</taxon>
        <taxon>Glomeromycetes</taxon>
        <taxon>Diversisporales</taxon>
        <taxon>Diversisporaceae</taxon>
        <taxon>Diversispora</taxon>
    </lineage>
</organism>
<dbReference type="Proteomes" id="UP000266861">
    <property type="component" value="Unassembled WGS sequence"/>
</dbReference>
<keyword evidence="7" id="KW-0496">Mitochondrion</keyword>
<comment type="similarity">
    <text evidence="2 10">Belongs to the mitochondrial carrier (TC 2.A.29) family.</text>
</comment>